<feature type="domain" description="Glycosyltransferase 2-like" evidence="3">
    <location>
        <begin position="11"/>
        <end position="132"/>
    </location>
</feature>
<dbReference type="RefSeq" id="WP_083990025.1">
    <property type="nucleotide sequence ID" value="NZ_CP017037.1"/>
</dbReference>
<dbReference type="PANTHER" id="PTHR22916:SF51">
    <property type="entry name" value="GLYCOSYLTRANSFERASE EPSH-RELATED"/>
    <property type="match status" value="1"/>
</dbReference>
<evidence type="ECO:0000259" key="3">
    <source>
        <dbReference type="Pfam" id="PF00535"/>
    </source>
</evidence>
<name>A0ABX9MAH4_9FIRM</name>
<evidence type="ECO:0000256" key="2">
    <source>
        <dbReference type="ARBA" id="ARBA00022679"/>
    </source>
</evidence>
<dbReference type="Pfam" id="PF00535">
    <property type="entry name" value="Glycos_transf_2"/>
    <property type="match status" value="1"/>
</dbReference>
<evidence type="ECO:0000313" key="4">
    <source>
        <dbReference type="EMBL" id="RID94675.1"/>
    </source>
</evidence>
<proteinExistence type="predicted"/>
<organism evidence="4 5">
    <name type="scientific">Dialister pneumosintes</name>
    <dbReference type="NCBI Taxonomy" id="39950"/>
    <lineage>
        <taxon>Bacteria</taxon>
        <taxon>Bacillati</taxon>
        <taxon>Bacillota</taxon>
        <taxon>Negativicutes</taxon>
        <taxon>Veillonellales</taxon>
        <taxon>Veillonellaceae</taxon>
        <taxon>Dialister</taxon>
    </lineage>
</organism>
<dbReference type="Gene3D" id="3.90.550.10">
    <property type="entry name" value="Spore Coat Polysaccharide Biosynthesis Protein SpsA, Chain A"/>
    <property type="match status" value="1"/>
</dbReference>
<evidence type="ECO:0000256" key="1">
    <source>
        <dbReference type="ARBA" id="ARBA00022676"/>
    </source>
</evidence>
<dbReference type="InterPro" id="IPR001173">
    <property type="entry name" value="Glyco_trans_2-like"/>
</dbReference>
<dbReference type="Proteomes" id="UP000266262">
    <property type="component" value="Unassembled WGS sequence"/>
</dbReference>
<gene>
    <name evidence="4" type="ORF">DX915_04020</name>
</gene>
<dbReference type="InterPro" id="IPR029044">
    <property type="entry name" value="Nucleotide-diphossugar_trans"/>
</dbReference>
<dbReference type="EMBL" id="QWKU01000001">
    <property type="protein sequence ID" value="RID94675.1"/>
    <property type="molecule type" value="Genomic_DNA"/>
</dbReference>
<dbReference type="PANTHER" id="PTHR22916">
    <property type="entry name" value="GLYCOSYLTRANSFERASE"/>
    <property type="match status" value="1"/>
</dbReference>
<comment type="caution">
    <text evidence="4">The sequence shown here is derived from an EMBL/GenBank/DDBJ whole genome shotgun (WGS) entry which is preliminary data.</text>
</comment>
<sequence length="409" mass="47308">MMTQGSLPLVSVIIPIYHGENYVQEAVRSILNQTYPHIELLLIDDGSPDKSGELCDEIASSDARIQVFHIPHQGVAAARNVGLDHAKGDYICFFDVDDHMYGDMIRLMVSAMEKEKADLAICNVFDEKASGLGGLLGWHIKDKNLSSETIRHRLLLGLDPQVWRKIYHASLWENLRFSEESHYEDLHINTELVLRAKKLIATDQVLYNNNHYNEQRIGLTDKPQRMVHELDAWLHAFTLAKQDKQLAIYKEYYNWQGIRSWLRCYDMLPHTLFDENDFAYTALFSSATLPITNRPVKHSANHVLWYYLATLEVLRLSVSILKKNELEYTEELRHMFQAAIQVLCINKVCKQVSEKKEKEIRTLIKEGRSYKKHLTIAQQLMLTLLEEEPAGIIEFKGKQYIKKGIPQND</sequence>
<evidence type="ECO:0000313" key="5">
    <source>
        <dbReference type="Proteomes" id="UP000266262"/>
    </source>
</evidence>
<keyword evidence="2" id="KW-0808">Transferase</keyword>
<protein>
    <submittedName>
        <fullName evidence="4">Glycosyltransferase family 2 protein</fullName>
    </submittedName>
</protein>
<accession>A0ABX9MAH4</accession>
<dbReference type="CDD" id="cd00761">
    <property type="entry name" value="Glyco_tranf_GTA_type"/>
    <property type="match status" value="1"/>
</dbReference>
<reference evidence="4 5" key="1">
    <citation type="submission" date="2018-08" db="EMBL/GenBank/DDBJ databases">
        <title>Draft genome sequence of Dialister pneumosintes KCOM 1685.</title>
        <authorList>
            <person name="Kook J.-K."/>
            <person name="Park S.-N."/>
            <person name="Lim Y.K."/>
        </authorList>
    </citation>
    <scope>NUCLEOTIDE SEQUENCE [LARGE SCALE GENOMIC DNA]</scope>
    <source>
        <strain evidence="4 5">KCOM 1685</strain>
    </source>
</reference>
<keyword evidence="5" id="KW-1185">Reference proteome</keyword>
<keyword evidence="1" id="KW-0328">Glycosyltransferase</keyword>
<dbReference type="SUPFAM" id="SSF53448">
    <property type="entry name" value="Nucleotide-diphospho-sugar transferases"/>
    <property type="match status" value="1"/>
</dbReference>